<keyword evidence="2" id="KW-1185">Reference proteome</keyword>
<protein>
    <submittedName>
        <fullName evidence="1">Uncharacterized protein</fullName>
    </submittedName>
</protein>
<dbReference type="Proteomes" id="UP000473278">
    <property type="component" value="Unassembled WGS sequence"/>
</dbReference>
<sequence>MPSSFFAQQSQEAQTLKGRIVAQVSQEDMKIIDVGDVSGHSVMLLRAKGLAFLENGEVAEVTATEIIDDINGNATYWGYEILTFEDGSTVANKFEGNSTTSRDGKFVDFEGTFTYTQGTGRFAGIEGSGTHEGRNYASSGAGFYVNFEGTFTLSSN</sequence>
<accession>A0A6M1SIE0</accession>
<dbReference type="EMBL" id="JAALLT010000001">
    <property type="protein sequence ID" value="NGP75121.1"/>
    <property type="molecule type" value="Genomic_DNA"/>
</dbReference>
<evidence type="ECO:0000313" key="2">
    <source>
        <dbReference type="Proteomes" id="UP000473278"/>
    </source>
</evidence>
<dbReference type="RefSeq" id="WP_165138138.1">
    <property type="nucleotide sequence ID" value="NZ_JAALLT010000001.1"/>
</dbReference>
<reference evidence="1 2" key="1">
    <citation type="submission" date="2020-02" db="EMBL/GenBank/DDBJ databases">
        <title>Balneolaceae bacterium YR4-1, complete genome.</title>
        <authorList>
            <person name="Li Y."/>
            <person name="Wu S."/>
        </authorList>
    </citation>
    <scope>NUCLEOTIDE SEQUENCE [LARGE SCALE GENOMIC DNA]</scope>
    <source>
        <strain evidence="1 2">YR4-1</strain>
    </source>
</reference>
<organism evidence="1 2">
    <name type="scientific">Halalkalibaculum roseum</name>
    <dbReference type="NCBI Taxonomy" id="2709311"/>
    <lineage>
        <taxon>Bacteria</taxon>
        <taxon>Pseudomonadati</taxon>
        <taxon>Balneolota</taxon>
        <taxon>Balneolia</taxon>
        <taxon>Balneolales</taxon>
        <taxon>Balneolaceae</taxon>
        <taxon>Halalkalibaculum</taxon>
    </lineage>
</organism>
<proteinExistence type="predicted"/>
<gene>
    <name evidence="1" type="ORF">G3570_00640</name>
</gene>
<evidence type="ECO:0000313" key="1">
    <source>
        <dbReference type="EMBL" id="NGP75121.1"/>
    </source>
</evidence>
<comment type="caution">
    <text evidence="1">The sequence shown here is derived from an EMBL/GenBank/DDBJ whole genome shotgun (WGS) entry which is preliminary data.</text>
</comment>
<dbReference type="AlphaFoldDB" id="A0A6M1SIE0"/>
<name>A0A6M1SIE0_9BACT</name>